<dbReference type="PANTHER" id="PTHR30037">
    <property type="entry name" value="DNA-3-METHYLADENINE GLYCOSYLASE 1"/>
    <property type="match status" value="1"/>
</dbReference>
<sequence>MKSKLARCPWPTAGDPLYLKYHDTEWGVPAYNDKKIFEFLVLEVFQAGLSWRTVLYKRKNFRRAFAGFDFNKVAKFTRQDITRLMKDTGIIRNRAKIEATINNAQKIIAVRKEFGTFAKYMWQWVDGKPLIHKFKTLKDYPPFITEATAWSKDLKKRGFKFLGPTVIYAHMQAVGMVNDHTVDCFRYKAVKTQAQ</sequence>
<keyword evidence="1" id="KW-0479">Metal-binding</keyword>
<dbReference type="GO" id="GO:0006284">
    <property type="term" value="P:base-excision repair"/>
    <property type="evidence" value="ECO:0007669"/>
    <property type="project" value="InterPro"/>
</dbReference>
<organism evidence="2 3">
    <name type="scientific">Candidatus Yanofskybacteria bacterium RIFCSPHIGHO2_12_FULL_45_19b</name>
    <dbReference type="NCBI Taxonomy" id="1802689"/>
    <lineage>
        <taxon>Bacteria</taxon>
        <taxon>Candidatus Yanofskyibacteriota</taxon>
    </lineage>
</organism>
<proteinExistence type="predicted"/>
<dbReference type="AlphaFoldDB" id="A0A1F8G3C6"/>
<dbReference type="GO" id="GO:0008725">
    <property type="term" value="F:DNA-3-methyladenine glycosylase activity"/>
    <property type="evidence" value="ECO:0007669"/>
    <property type="project" value="InterPro"/>
</dbReference>
<feature type="binding site" evidence="1">
    <location>
        <position position="22"/>
    </location>
    <ligand>
        <name>Zn(2+)</name>
        <dbReference type="ChEBI" id="CHEBI:29105"/>
    </ligand>
</feature>
<dbReference type="Gene3D" id="1.10.340.30">
    <property type="entry name" value="Hypothetical protein, domain 2"/>
    <property type="match status" value="1"/>
</dbReference>
<dbReference type="InterPro" id="IPR005019">
    <property type="entry name" value="Adenine_glyco"/>
</dbReference>
<feature type="binding site" evidence="1">
    <location>
        <position position="8"/>
    </location>
    <ligand>
        <name>Zn(2+)</name>
        <dbReference type="ChEBI" id="CHEBI:29105"/>
    </ligand>
</feature>
<dbReference type="EMBL" id="MGKD01000011">
    <property type="protein sequence ID" value="OGN19843.1"/>
    <property type="molecule type" value="Genomic_DNA"/>
</dbReference>
<dbReference type="InterPro" id="IPR011257">
    <property type="entry name" value="DNA_glycosylase"/>
</dbReference>
<accession>A0A1F8G3C6</accession>
<evidence type="ECO:0000313" key="2">
    <source>
        <dbReference type="EMBL" id="OGN19843.1"/>
    </source>
</evidence>
<name>A0A1F8G3C6_9BACT</name>
<dbReference type="PANTHER" id="PTHR30037:SF4">
    <property type="entry name" value="DNA-3-METHYLADENINE GLYCOSYLASE I"/>
    <property type="match status" value="1"/>
</dbReference>
<dbReference type="STRING" id="1802689.A3F25_02400"/>
<dbReference type="InterPro" id="IPR052891">
    <property type="entry name" value="DNA-3mA_glycosylase"/>
</dbReference>
<protein>
    <submittedName>
        <fullName evidence="2">DNA-3-methyladenine glycosylase</fullName>
    </submittedName>
</protein>
<comment type="caution">
    <text evidence="2">The sequence shown here is derived from an EMBL/GenBank/DDBJ whole genome shotgun (WGS) entry which is preliminary data.</text>
</comment>
<reference evidence="2 3" key="1">
    <citation type="journal article" date="2016" name="Nat. Commun.">
        <title>Thousands of microbial genomes shed light on interconnected biogeochemical processes in an aquifer system.</title>
        <authorList>
            <person name="Anantharaman K."/>
            <person name="Brown C.T."/>
            <person name="Hug L.A."/>
            <person name="Sharon I."/>
            <person name="Castelle C.J."/>
            <person name="Probst A.J."/>
            <person name="Thomas B.C."/>
            <person name="Singh A."/>
            <person name="Wilkins M.J."/>
            <person name="Karaoz U."/>
            <person name="Brodie E.L."/>
            <person name="Williams K.H."/>
            <person name="Hubbard S.S."/>
            <person name="Banfield J.F."/>
        </authorList>
    </citation>
    <scope>NUCLEOTIDE SEQUENCE [LARGE SCALE GENOMIC DNA]</scope>
</reference>
<gene>
    <name evidence="2" type="ORF">A3F25_02400</name>
</gene>
<evidence type="ECO:0000256" key="1">
    <source>
        <dbReference type="PIRSR" id="PIRSR605019-1"/>
    </source>
</evidence>
<evidence type="ECO:0000313" key="3">
    <source>
        <dbReference type="Proteomes" id="UP000177478"/>
    </source>
</evidence>
<feature type="binding site" evidence="1">
    <location>
        <position position="184"/>
    </location>
    <ligand>
        <name>Zn(2+)</name>
        <dbReference type="ChEBI" id="CHEBI:29105"/>
    </ligand>
</feature>
<feature type="binding site" evidence="1">
    <location>
        <position position="180"/>
    </location>
    <ligand>
        <name>Zn(2+)</name>
        <dbReference type="ChEBI" id="CHEBI:29105"/>
    </ligand>
</feature>
<dbReference type="Pfam" id="PF03352">
    <property type="entry name" value="Adenine_glyco"/>
    <property type="match status" value="1"/>
</dbReference>
<dbReference type="GO" id="GO:0046872">
    <property type="term" value="F:metal ion binding"/>
    <property type="evidence" value="ECO:0007669"/>
    <property type="project" value="UniProtKB-KW"/>
</dbReference>
<dbReference type="Proteomes" id="UP000177478">
    <property type="component" value="Unassembled WGS sequence"/>
</dbReference>
<keyword evidence="1" id="KW-0862">Zinc</keyword>
<dbReference type="SUPFAM" id="SSF48150">
    <property type="entry name" value="DNA-glycosylase"/>
    <property type="match status" value="1"/>
</dbReference>